<gene>
    <name evidence="2" type="ORF">HUG10_06850</name>
</gene>
<keyword evidence="2" id="KW-0378">Hydrolase</keyword>
<protein>
    <submittedName>
        <fullName evidence="2">Aminopeptidase</fullName>
    </submittedName>
</protein>
<keyword evidence="2" id="KW-0645">Protease</keyword>
<reference evidence="2 3" key="1">
    <citation type="submission" date="2020-07" db="EMBL/GenBank/DDBJ databases">
        <title>Gai3-2, isolated from salt lake.</title>
        <authorList>
            <person name="Cui H."/>
            <person name="Shi X."/>
        </authorList>
    </citation>
    <scope>NUCLEOTIDE SEQUENCE [LARGE SCALE GENOMIC DNA]</scope>
    <source>
        <strain evidence="2 3">Gai3-2</strain>
    </source>
</reference>
<keyword evidence="1" id="KW-0479">Metal-binding</keyword>
<dbReference type="RefSeq" id="WP_179168856.1">
    <property type="nucleotide sequence ID" value="NZ_CP058529.1"/>
</dbReference>
<accession>A0A7D5K0Y5</accession>
<dbReference type="Proteomes" id="UP000509750">
    <property type="component" value="Chromosome"/>
</dbReference>
<dbReference type="OrthoDB" id="371826at2157"/>
<dbReference type="SUPFAM" id="SSF144052">
    <property type="entry name" value="Thermophilic metalloprotease-like"/>
    <property type="match status" value="1"/>
</dbReference>
<name>A0A7D5K0Y5_9EURY</name>
<dbReference type="EMBL" id="CP058529">
    <property type="protein sequence ID" value="QLG27281.1"/>
    <property type="molecule type" value="Genomic_DNA"/>
</dbReference>
<organism evidence="2 3">
    <name type="scientific">Halorarum halophilum</name>
    <dbReference type="NCBI Taxonomy" id="2743090"/>
    <lineage>
        <taxon>Archaea</taxon>
        <taxon>Methanobacteriati</taxon>
        <taxon>Methanobacteriota</taxon>
        <taxon>Stenosarchaea group</taxon>
        <taxon>Halobacteria</taxon>
        <taxon>Halobacteriales</taxon>
        <taxon>Haloferacaceae</taxon>
        <taxon>Halorarum</taxon>
    </lineage>
</organism>
<evidence type="ECO:0000313" key="3">
    <source>
        <dbReference type="Proteomes" id="UP000509750"/>
    </source>
</evidence>
<dbReference type="InterPro" id="IPR058739">
    <property type="entry name" value="NicX"/>
</dbReference>
<dbReference type="AlphaFoldDB" id="A0A7D5K0Y5"/>
<evidence type="ECO:0000313" key="2">
    <source>
        <dbReference type="EMBL" id="QLG27281.1"/>
    </source>
</evidence>
<dbReference type="KEGG" id="halg:HUG10_06850"/>
<dbReference type="InterPro" id="IPR052170">
    <property type="entry name" value="M29_Exopeptidase"/>
</dbReference>
<dbReference type="GO" id="GO:0046872">
    <property type="term" value="F:metal ion binding"/>
    <property type="evidence" value="ECO:0007669"/>
    <property type="project" value="UniProtKB-KW"/>
</dbReference>
<proteinExistence type="predicted"/>
<keyword evidence="3" id="KW-1185">Reference proteome</keyword>
<evidence type="ECO:0000256" key="1">
    <source>
        <dbReference type="ARBA" id="ARBA00022723"/>
    </source>
</evidence>
<dbReference type="PANTHER" id="PTHR34448">
    <property type="entry name" value="AMINOPEPTIDASE"/>
    <property type="match status" value="1"/>
</dbReference>
<dbReference type="GeneID" id="56028537"/>
<dbReference type="GO" id="GO:0004177">
    <property type="term" value="F:aminopeptidase activity"/>
    <property type="evidence" value="ECO:0007669"/>
    <property type="project" value="UniProtKB-KW"/>
</dbReference>
<dbReference type="Pfam" id="PF26233">
    <property type="entry name" value="NicX"/>
    <property type="match status" value="1"/>
</dbReference>
<dbReference type="PANTHER" id="PTHR34448:SF1">
    <property type="entry name" value="BLL6088 PROTEIN"/>
    <property type="match status" value="1"/>
</dbReference>
<sequence>MRDLEYAAVTRRVVERLGELTADDEALVVADPGAVELGRALTRAARAADASATLSVVPRLAGHGAEPPAGVAAAMRAVDVVFVVTEHSLVHTEARREAAAAGTRVAVLRGVTPEMLVEGAMTADFEAVRRTTGLVCDALTAASEARVSCPEGTKAAMSLEGRSALPLDGFFHDYGFSNLPPGLAVCSPVEGTAEGTIVLDHAMDGIGAFDEPVELVLDGGRAVEFRGGSAAATLRDRLDAADANARNLAEFAPGTNPAARLTPNLAECKKRLGVLDVALGDNTSIGGTTASELHIDSIITRPAIELDGREVLRDGEYDEAALQAVADG</sequence>
<keyword evidence="2" id="KW-0031">Aminopeptidase</keyword>